<feature type="domain" description="Thioesterase" evidence="2">
    <location>
        <begin position="90"/>
        <end position="155"/>
    </location>
</feature>
<dbReference type="Proteomes" id="UP000241229">
    <property type="component" value="Unassembled WGS sequence"/>
</dbReference>
<dbReference type="InterPro" id="IPR003736">
    <property type="entry name" value="PAAI_dom"/>
</dbReference>
<keyword evidence="4" id="KW-1185">Reference proteome</keyword>
<dbReference type="Gene3D" id="3.10.129.10">
    <property type="entry name" value="Hotdog Thioesterase"/>
    <property type="match status" value="1"/>
</dbReference>
<reference evidence="3 4" key="1">
    <citation type="submission" date="2018-03" db="EMBL/GenBank/DDBJ databases">
        <title>The draft genome of Mesorhizobium sp. 6GN-30.</title>
        <authorList>
            <person name="Liu L."/>
            <person name="Li L."/>
            <person name="Wang T."/>
            <person name="Zhang X."/>
            <person name="Liang L."/>
        </authorList>
    </citation>
    <scope>NUCLEOTIDE SEQUENCE [LARGE SCALE GENOMIC DNA]</scope>
    <source>
        <strain evidence="3 4">6GN30</strain>
    </source>
</reference>
<evidence type="ECO:0000313" key="3">
    <source>
        <dbReference type="EMBL" id="PSJ57792.1"/>
    </source>
</evidence>
<dbReference type="NCBIfam" id="TIGR00369">
    <property type="entry name" value="unchar_dom_1"/>
    <property type="match status" value="1"/>
</dbReference>
<dbReference type="OrthoDB" id="32575at2"/>
<dbReference type="SUPFAM" id="SSF54637">
    <property type="entry name" value="Thioesterase/thiol ester dehydrase-isomerase"/>
    <property type="match status" value="1"/>
</dbReference>
<gene>
    <name evidence="3" type="ORF">C7I84_17400</name>
</gene>
<evidence type="ECO:0000259" key="2">
    <source>
        <dbReference type="Pfam" id="PF03061"/>
    </source>
</evidence>
<accession>A0A2P7S5N8</accession>
<dbReference type="Pfam" id="PF03061">
    <property type="entry name" value="4HBT"/>
    <property type="match status" value="1"/>
</dbReference>
<organism evidence="3 4">
    <name type="scientific">Kumtagia ephedrae</name>
    <dbReference type="NCBI Taxonomy" id="2116701"/>
    <lineage>
        <taxon>Bacteria</taxon>
        <taxon>Pseudomonadati</taxon>
        <taxon>Pseudomonadota</taxon>
        <taxon>Alphaproteobacteria</taxon>
        <taxon>Hyphomicrobiales</taxon>
        <taxon>Phyllobacteriaceae</taxon>
        <taxon>Kumtagia</taxon>
    </lineage>
</organism>
<evidence type="ECO:0000256" key="1">
    <source>
        <dbReference type="ARBA" id="ARBA00022801"/>
    </source>
</evidence>
<proteinExistence type="predicted"/>
<name>A0A2P7S5N8_9HYPH</name>
<sequence length="194" mass="21761">MRMVIYLIIFLDKHGRALLDGRNTQRRSDMDPRAVMELLAGEIADDPPAGYEPLPTGTGFNEYLGPLYGRLIDGRLRLGMRIGKRHVNPHQTCHGGILASFADMQLYVSQQQEPELRHMLMPTINMTLDYIAPVVLGDWLEGHTTLLRATRATLFQQTLAMVGARPVFRSSCIYRISKQRAPIGSTLGELFPNA</sequence>
<keyword evidence="1" id="KW-0378">Hydrolase</keyword>
<protein>
    <recommendedName>
        <fullName evidence="2">Thioesterase domain-containing protein</fullName>
    </recommendedName>
</protein>
<evidence type="ECO:0000313" key="4">
    <source>
        <dbReference type="Proteomes" id="UP000241229"/>
    </source>
</evidence>
<dbReference type="AlphaFoldDB" id="A0A2P7S5N8"/>
<dbReference type="EMBL" id="PXYK01000016">
    <property type="protein sequence ID" value="PSJ57792.1"/>
    <property type="molecule type" value="Genomic_DNA"/>
</dbReference>
<dbReference type="GO" id="GO:0016289">
    <property type="term" value="F:acyl-CoA hydrolase activity"/>
    <property type="evidence" value="ECO:0007669"/>
    <property type="project" value="UniProtKB-ARBA"/>
</dbReference>
<dbReference type="InterPro" id="IPR029069">
    <property type="entry name" value="HotDog_dom_sf"/>
</dbReference>
<dbReference type="InterPro" id="IPR006683">
    <property type="entry name" value="Thioestr_dom"/>
</dbReference>
<comment type="caution">
    <text evidence="3">The sequence shown here is derived from an EMBL/GenBank/DDBJ whole genome shotgun (WGS) entry which is preliminary data.</text>
</comment>
<dbReference type="CDD" id="cd03443">
    <property type="entry name" value="PaaI_thioesterase"/>
    <property type="match status" value="1"/>
</dbReference>